<protein>
    <recommendedName>
        <fullName evidence="3">Cytosolic protein</fullName>
    </recommendedName>
</protein>
<evidence type="ECO:0000313" key="1">
    <source>
        <dbReference type="EMBL" id="MBB5323805.1"/>
    </source>
</evidence>
<evidence type="ECO:0000313" key="2">
    <source>
        <dbReference type="Proteomes" id="UP000520011"/>
    </source>
</evidence>
<dbReference type="RefSeq" id="WP_183251922.1">
    <property type="nucleotide sequence ID" value="NZ_JACHEP010000002.1"/>
</dbReference>
<accession>A0A7W8MVL8</accession>
<organism evidence="1 2">
    <name type="scientific">Anoxybacteroides tepidamans</name>
    <dbReference type="NCBI Taxonomy" id="265948"/>
    <lineage>
        <taxon>Bacteria</taxon>
        <taxon>Bacillati</taxon>
        <taxon>Bacillota</taxon>
        <taxon>Bacilli</taxon>
        <taxon>Bacillales</taxon>
        <taxon>Anoxybacillaceae</taxon>
        <taxon>Anoxybacteroides</taxon>
    </lineage>
</organism>
<reference evidence="1 2" key="1">
    <citation type="submission" date="2020-08" db="EMBL/GenBank/DDBJ databases">
        <title>Genomic Encyclopedia of Type Strains, Phase IV (KMG-IV): sequencing the most valuable type-strain genomes for metagenomic binning, comparative biology and taxonomic classification.</title>
        <authorList>
            <person name="Goeker M."/>
        </authorList>
    </citation>
    <scope>NUCLEOTIDE SEQUENCE [LARGE SCALE GENOMIC DNA]</scope>
    <source>
        <strain evidence="1 2">DSM 16325</strain>
    </source>
</reference>
<evidence type="ECO:0008006" key="3">
    <source>
        <dbReference type="Google" id="ProtNLM"/>
    </source>
</evidence>
<dbReference type="Pfam" id="PF14071">
    <property type="entry name" value="YlbD_coat"/>
    <property type="match status" value="1"/>
</dbReference>
<sequence length="125" mass="14852">MEKHLHPSVEQFKKFVKKHPKIIQDVREGKKTWKQFYEDWYLFGEEDEIWNDYREEQEKQAIDSHSFINKILSTLKKMDPNEMQKHIAAVQEAISAIQSVIGQLQGMKQSSAVPPEHHPFSFRKD</sequence>
<proteinExistence type="predicted"/>
<comment type="caution">
    <text evidence="1">The sequence shown here is derived from an EMBL/GenBank/DDBJ whole genome shotgun (WGS) entry which is preliminary data.</text>
</comment>
<dbReference type="AlphaFoldDB" id="A0A7W8MVL8"/>
<dbReference type="InterPro" id="IPR025953">
    <property type="entry name" value="YlbD_coat"/>
</dbReference>
<dbReference type="Proteomes" id="UP000520011">
    <property type="component" value="Unassembled WGS sequence"/>
</dbReference>
<dbReference type="EMBL" id="JACHEP010000002">
    <property type="protein sequence ID" value="MBB5323805.1"/>
    <property type="molecule type" value="Genomic_DNA"/>
</dbReference>
<gene>
    <name evidence="1" type="ORF">HNQ34_000897</name>
</gene>
<keyword evidence="2" id="KW-1185">Reference proteome</keyword>
<name>A0A7W8MVL8_9BACL</name>